<dbReference type="GO" id="GO:0006631">
    <property type="term" value="P:fatty acid metabolic process"/>
    <property type="evidence" value="ECO:0007669"/>
    <property type="project" value="UniProtKB-KW"/>
</dbReference>
<dbReference type="SUPFAM" id="SSF53474">
    <property type="entry name" value="alpha/beta-Hydrolases"/>
    <property type="match status" value="1"/>
</dbReference>
<dbReference type="OrthoDB" id="2418081at2759"/>
<evidence type="ECO:0000259" key="10">
    <source>
        <dbReference type="Pfam" id="PF02230"/>
    </source>
</evidence>
<comment type="catalytic activity">
    <reaction evidence="9">
        <text>S-hexadecanoyl-L-cysteinyl-[protein] + H2O = L-cysteinyl-[protein] + hexadecanoate + H(+)</text>
        <dbReference type="Rhea" id="RHEA:19233"/>
        <dbReference type="Rhea" id="RHEA-COMP:10131"/>
        <dbReference type="Rhea" id="RHEA-COMP:11032"/>
        <dbReference type="ChEBI" id="CHEBI:7896"/>
        <dbReference type="ChEBI" id="CHEBI:15377"/>
        <dbReference type="ChEBI" id="CHEBI:15378"/>
        <dbReference type="ChEBI" id="CHEBI:29950"/>
        <dbReference type="ChEBI" id="CHEBI:74151"/>
        <dbReference type="EC" id="3.1.2.22"/>
    </reaction>
</comment>
<evidence type="ECO:0000256" key="8">
    <source>
        <dbReference type="ARBA" id="ARBA00031195"/>
    </source>
</evidence>
<evidence type="ECO:0000256" key="2">
    <source>
        <dbReference type="ARBA" id="ARBA00012423"/>
    </source>
</evidence>
<keyword evidence="6" id="KW-0443">Lipid metabolism</keyword>
<reference evidence="11 12" key="1">
    <citation type="submission" date="2019-07" db="EMBL/GenBank/DDBJ databases">
        <title>Genome assembly of two rare yeast pathogens: Diutina rugosa and Trichomonascus ciferrii.</title>
        <authorList>
            <person name="Mixao V."/>
            <person name="Saus E."/>
            <person name="Hansen A."/>
            <person name="Lass-Flor C."/>
            <person name="Gabaldon T."/>
        </authorList>
    </citation>
    <scope>NUCLEOTIDE SEQUENCE [LARGE SCALE GENOMIC DNA]</scope>
    <source>
        <strain evidence="11 12">CBS 613</strain>
    </source>
</reference>
<dbReference type="PANTHER" id="PTHR10655">
    <property type="entry name" value="LYSOPHOSPHOLIPASE-RELATED"/>
    <property type="match status" value="1"/>
</dbReference>
<dbReference type="GO" id="GO:0008474">
    <property type="term" value="F:palmitoyl-(protein) hydrolase activity"/>
    <property type="evidence" value="ECO:0007669"/>
    <property type="project" value="UniProtKB-EC"/>
</dbReference>
<sequence length="230" mass="24715">MSTLPAIRLAATSTPQAAIIFFHGLGDTGDGWSWFPQLARQQQIIPHQDKINWVFPHAPKIPIAANMNMAMPGWFNIYEFGGNPNSKQDAEGFLASVDKIKQLVKEQQDLGIKAENIIVGGFSQGAALSLAALALLDVKIGGIVALSGFCTIPDIIKSKSTGVNSDTPVFQGHGTADPIVPFASGEAARDLYKSLGYTNYTFKSYPGLAHSADEAELVEVQQFIAKILNK</sequence>
<evidence type="ECO:0000256" key="9">
    <source>
        <dbReference type="ARBA" id="ARBA00047337"/>
    </source>
</evidence>
<gene>
    <name evidence="11" type="ORF">DIURU_005393</name>
</gene>
<proteinExistence type="inferred from homology"/>
<dbReference type="GeneID" id="54784044"/>
<evidence type="ECO:0000256" key="7">
    <source>
        <dbReference type="ARBA" id="ARBA00029392"/>
    </source>
</evidence>
<evidence type="ECO:0000313" key="11">
    <source>
        <dbReference type="EMBL" id="KAA8897160.1"/>
    </source>
</evidence>
<dbReference type="VEuPathDB" id="FungiDB:DIURU_005393"/>
<dbReference type="OMA" id="WYDILAM"/>
<dbReference type="AlphaFoldDB" id="A0A642UDI2"/>
<evidence type="ECO:0000256" key="3">
    <source>
        <dbReference type="ARBA" id="ARBA00014923"/>
    </source>
</evidence>
<protein>
    <recommendedName>
        <fullName evidence="3">Acyl-protein thioesterase 1</fullName>
        <ecNumber evidence="2">3.1.2.22</ecNumber>
    </recommendedName>
    <alternativeName>
        <fullName evidence="8">Palmitoyl-protein hydrolase</fullName>
    </alternativeName>
</protein>
<dbReference type="InterPro" id="IPR003140">
    <property type="entry name" value="PLipase/COase/thioEstase"/>
</dbReference>
<dbReference type="Pfam" id="PF02230">
    <property type="entry name" value="Abhydrolase_2"/>
    <property type="match status" value="1"/>
</dbReference>
<dbReference type="PANTHER" id="PTHR10655:SF17">
    <property type="entry name" value="LYSOPHOSPHOLIPASE-LIKE PROTEIN 1"/>
    <property type="match status" value="1"/>
</dbReference>
<evidence type="ECO:0000313" key="12">
    <source>
        <dbReference type="Proteomes" id="UP000449547"/>
    </source>
</evidence>
<dbReference type="GO" id="GO:0005737">
    <property type="term" value="C:cytoplasm"/>
    <property type="evidence" value="ECO:0007669"/>
    <property type="project" value="TreeGrafter"/>
</dbReference>
<feature type="domain" description="Phospholipase/carboxylesterase/thioesterase" evidence="10">
    <location>
        <begin position="12"/>
        <end position="227"/>
    </location>
</feature>
<keyword evidence="12" id="KW-1185">Reference proteome</keyword>
<evidence type="ECO:0000256" key="4">
    <source>
        <dbReference type="ARBA" id="ARBA00022487"/>
    </source>
</evidence>
<keyword evidence="5" id="KW-0378">Hydrolase</keyword>
<dbReference type="EMBL" id="SWFT01000159">
    <property type="protein sequence ID" value="KAA8897160.1"/>
    <property type="molecule type" value="Genomic_DNA"/>
</dbReference>
<dbReference type="Proteomes" id="UP000449547">
    <property type="component" value="Unassembled WGS sequence"/>
</dbReference>
<keyword evidence="4" id="KW-0719">Serine esterase</keyword>
<dbReference type="GO" id="GO:0052689">
    <property type="term" value="F:carboxylic ester hydrolase activity"/>
    <property type="evidence" value="ECO:0007669"/>
    <property type="project" value="UniProtKB-KW"/>
</dbReference>
<evidence type="ECO:0000256" key="5">
    <source>
        <dbReference type="ARBA" id="ARBA00022801"/>
    </source>
</evidence>
<comment type="function">
    <text evidence="7">Hydrolyzes fatty acids from S-acylated cysteine residues in proteins with a strong preference for palmitoylated G-alpha proteins over other acyl substrates. Mediates the deacylation of G-alpha proteins such as GPA1 in vivo, but has weak or no activity toward palmitoylated Ras proteins. Has weak lysophospholipase activity in vitro; however such activity may not exist in vivo.</text>
</comment>
<name>A0A642UDI2_DIURU</name>
<comment type="caution">
    <text evidence="11">The sequence shown here is derived from an EMBL/GenBank/DDBJ whole genome shotgun (WGS) entry which is preliminary data.</text>
</comment>
<evidence type="ECO:0000256" key="6">
    <source>
        <dbReference type="ARBA" id="ARBA00022832"/>
    </source>
</evidence>
<comment type="similarity">
    <text evidence="1">Belongs to the AB hydrolase superfamily. AB hydrolase 2 family.</text>
</comment>
<dbReference type="InterPro" id="IPR029058">
    <property type="entry name" value="AB_hydrolase_fold"/>
</dbReference>
<dbReference type="Gene3D" id="3.40.50.1820">
    <property type="entry name" value="alpha/beta hydrolase"/>
    <property type="match status" value="1"/>
</dbReference>
<accession>A0A642UDI2</accession>
<dbReference type="EC" id="3.1.2.22" evidence="2"/>
<dbReference type="RefSeq" id="XP_034009817.1">
    <property type="nucleotide sequence ID" value="XM_034158370.1"/>
</dbReference>
<dbReference type="InterPro" id="IPR050565">
    <property type="entry name" value="LYPA1-2/EST-like"/>
</dbReference>
<keyword evidence="6" id="KW-0276">Fatty acid metabolism</keyword>
<organism evidence="11 12">
    <name type="scientific">Diutina rugosa</name>
    <name type="common">Yeast</name>
    <name type="synonym">Candida rugosa</name>
    <dbReference type="NCBI Taxonomy" id="5481"/>
    <lineage>
        <taxon>Eukaryota</taxon>
        <taxon>Fungi</taxon>
        <taxon>Dikarya</taxon>
        <taxon>Ascomycota</taxon>
        <taxon>Saccharomycotina</taxon>
        <taxon>Pichiomycetes</taxon>
        <taxon>Debaryomycetaceae</taxon>
        <taxon>Diutina</taxon>
    </lineage>
</organism>
<evidence type="ECO:0000256" key="1">
    <source>
        <dbReference type="ARBA" id="ARBA00006499"/>
    </source>
</evidence>